<keyword evidence="2" id="KW-1185">Reference proteome</keyword>
<dbReference type="EMBL" id="JACEIK010000400">
    <property type="protein sequence ID" value="MCD7456388.1"/>
    <property type="molecule type" value="Genomic_DNA"/>
</dbReference>
<gene>
    <name evidence="1" type="ORF">HAX54_031620</name>
</gene>
<dbReference type="PANTHER" id="PTHR33237:SF31">
    <property type="entry name" value="F2P16.13 PROTEIN"/>
    <property type="match status" value="1"/>
</dbReference>
<sequence>MMAFLCGAGFHKRERKKKNSVQLGGKKPVERLESSISSKALLMIKMISWRKKVEHDDDDDYQVNWEDENALWKRTIIKGEKCRPLEFSGKISYDANGNLVLD</sequence>
<reference evidence="1 2" key="1">
    <citation type="journal article" date="2021" name="BMC Genomics">
        <title>Datura genome reveals duplications of psychoactive alkaloid biosynthetic genes and high mutation rate following tissue culture.</title>
        <authorList>
            <person name="Rajewski A."/>
            <person name="Carter-House D."/>
            <person name="Stajich J."/>
            <person name="Litt A."/>
        </authorList>
    </citation>
    <scope>NUCLEOTIDE SEQUENCE [LARGE SCALE GENOMIC DNA]</scope>
    <source>
        <strain evidence="1">AR-01</strain>
    </source>
</reference>
<protein>
    <submittedName>
        <fullName evidence="1">Uncharacterized protein</fullName>
    </submittedName>
</protein>
<dbReference type="Proteomes" id="UP000823775">
    <property type="component" value="Unassembled WGS sequence"/>
</dbReference>
<evidence type="ECO:0000313" key="2">
    <source>
        <dbReference type="Proteomes" id="UP000823775"/>
    </source>
</evidence>
<dbReference type="PANTHER" id="PTHR33237">
    <property type="entry name" value="F2P16.13 PROTEIN-RELATED"/>
    <property type="match status" value="1"/>
</dbReference>
<accession>A0ABS8SC38</accession>
<name>A0ABS8SC38_DATST</name>
<evidence type="ECO:0000313" key="1">
    <source>
        <dbReference type="EMBL" id="MCD7456388.1"/>
    </source>
</evidence>
<comment type="caution">
    <text evidence="1">The sequence shown here is derived from an EMBL/GenBank/DDBJ whole genome shotgun (WGS) entry which is preliminary data.</text>
</comment>
<organism evidence="1 2">
    <name type="scientific">Datura stramonium</name>
    <name type="common">Jimsonweed</name>
    <name type="synonym">Common thornapple</name>
    <dbReference type="NCBI Taxonomy" id="4076"/>
    <lineage>
        <taxon>Eukaryota</taxon>
        <taxon>Viridiplantae</taxon>
        <taxon>Streptophyta</taxon>
        <taxon>Embryophyta</taxon>
        <taxon>Tracheophyta</taxon>
        <taxon>Spermatophyta</taxon>
        <taxon>Magnoliopsida</taxon>
        <taxon>eudicotyledons</taxon>
        <taxon>Gunneridae</taxon>
        <taxon>Pentapetalae</taxon>
        <taxon>asterids</taxon>
        <taxon>lamiids</taxon>
        <taxon>Solanales</taxon>
        <taxon>Solanaceae</taxon>
        <taxon>Solanoideae</taxon>
        <taxon>Datureae</taxon>
        <taxon>Datura</taxon>
    </lineage>
</organism>
<proteinExistence type="predicted"/>